<dbReference type="Proteomes" id="UP000198635">
    <property type="component" value="Unassembled WGS sequence"/>
</dbReference>
<protein>
    <submittedName>
        <fullName evidence="2">Uncharacterized protein</fullName>
    </submittedName>
</protein>
<accession>A0A1I3T757</accession>
<proteinExistence type="predicted"/>
<evidence type="ECO:0000313" key="2">
    <source>
        <dbReference type="EMBL" id="SFJ66904.1"/>
    </source>
</evidence>
<dbReference type="STRING" id="52560.SAMN04488082_105118"/>
<organism evidence="2 3">
    <name type="scientific">Desulfomicrobium apsheronum</name>
    <dbReference type="NCBI Taxonomy" id="52560"/>
    <lineage>
        <taxon>Bacteria</taxon>
        <taxon>Pseudomonadati</taxon>
        <taxon>Thermodesulfobacteriota</taxon>
        <taxon>Desulfovibrionia</taxon>
        <taxon>Desulfovibrionales</taxon>
        <taxon>Desulfomicrobiaceae</taxon>
        <taxon>Desulfomicrobium</taxon>
    </lineage>
</organism>
<feature type="transmembrane region" description="Helical" evidence="1">
    <location>
        <begin position="12"/>
        <end position="31"/>
    </location>
</feature>
<reference evidence="3" key="1">
    <citation type="submission" date="2016-10" db="EMBL/GenBank/DDBJ databases">
        <authorList>
            <person name="Varghese N."/>
            <person name="Submissions S."/>
        </authorList>
    </citation>
    <scope>NUCLEOTIDE SEQUENCE [LARGE SCALE GENOMIC DNA]</scope>
    <source>
        <strain evidence="3">DSM 5918</strain>
    </source>
</reference>
<keyword evidence="1" id="KW-0472">Membrane</keyword>
<name>A0A1I3T757_9BACT</name>
<keyword evidence="3" id="KW-1185">Reference proteome</keyword>
<sequence>MESKDVFGKDRLAAGLAACTILLLFVFFYALHQNVAGLGREIDELKSLNSAVLDLDARHATLDGKVTELGSLPRRTSLMTMENQVKAMAYAAEDLDQRLDGKHRDKLAAIRVMLQEIGEDLHSAK</sequence>
<dbReference type="RefSeq" id="WP_092373584.1">
    <property type="nucleotide sequence ID" value="NZ_FORX01000005.1"/>
</dbReference>
<gene>
    <name evidence="2" type="ORF">SAMN04488082_105118</name>
</gene>
<evidence type="ECO:0000313" key="3">
    <source>
        <dbReference type="Proteomes" id="UP000198635"/>
    </source>
</evidence>
<keyword evidence="1" id="KW-1133">Transmembrane helix</keyword>
<dbReference type="OrthoDB" id="5471335at2"/>
<keyword evidence="1" id="KW-0812">Transmembrane</keyword>
<evidence type="ECO:0000256" key="1">
    <source>
        <dbReference type="SAM" id="Phobius"/>
    </source>
</evidence>
<dbReference type="EMBL" id="FORX01000005">
    <property type="protein sequence ID" value="SFJ66904.1"/>
    <property type="molecule type" value="Genomic_DNA"/>
</dbReference>
<dbReference type="AlphaFoldDB" id="A0A1I3T757"/>